<evidence type="ECO:0000313" key="1">
    <source>
        <dbReference type="EMBL" id="KAF5786196.1"/>
    </source>
</evidence>
<reference evidence="1" key="2">
    <citation type="submission" date="2020-06" db="EMBL/GenBank/DDBJ databases">
        <title>Helianthus annuus Genome sequencing and assembly Release 2.</title>
        <authorList>
            <person name="Gouzy J."/>
            <person name="Langlade N."/>
            <person name="Munos S."/>
        </authorList>
    </citation>
    <scope>NUCLEOTIDE SEQUENCE</scope>
    <source>
        <tissue evidence="1">Leaves</tissue>
    </source>
</reference>
<sequence length="57" mass="7147">MLLTIRSSETVLHKLTTVFWYIHDEFFCRRSPNINPELDMGLEDNQRFKKYYFLYYY</sequence>
<keyword evidence="2" id="KW-1185">Reference proteome</keyword>
<organism evidence="1 2">
    <name type="scientific">Helianthus annuus</name>
    <name type="common">Common sunflower</name>
    <dbReference type="NCBI Taxonomy" id="4232"/>
    <lineage>
        <taxon>Eukaryota</taxon>
        <taxon>Viridiplantae</taxon>
        <taxon>Streptophyta</taxon>
        <taxon>Embryophyta</taxon>
        <taxon>Tracheophyta</taxon>
        <taxon>Spermatophyta</taxon>
        <taxon>Magnoliopsida</taxon>
        <taxon>eudicotyledons</taxon>
        <taxon>Gunneridae</taxon>
        <taxon>Pentapetalae</taxon>
        <taxon>asterids</taxon>
        <taxon>campanulids</taxon>
        <taxon>Asterales</taxon>
        <taxon>Asteraceae</taxon>
        <taxon>Asteroideae</taxon>
        <taxon>Heliantheae alliance</taxon>
        <taxon>Heliantheae</taxon>
        <taxon>Helianthus</taxon>
    </lineage>
</organism>
<dbReference type="EMBL" id="MNCJ02000325">
    <property type="protein sequence ID" value="KAF5786196.1"/>
    <property type="molecule type" value="Genomic_DNA"/>
</dbReference>
<accession>A0A9K3HXU3</accession>
<reference evidence="1" key="1">
    <citation type="journal article" date="2017" name="Nature">
        <title>The sunflower genome provides insights into oil metabolism, flowering and Asterid evolution.</title>
        <authorList>
            <person name="Badouin H."/>
            <person name="Gouzy J."/>
            <person name="Grassa C.J."/>
            <person name="Murat F."/>
            <person name="Staton S.E."/>
            <person name="Cottret L."/>
            <person name="Lelandais-Briere C."/>
            <person name="Owens G.L."/>
            <person name="Carrere S."/>
            <person name="Mayjonade B."/>
            <person name="Legrand L."/>
            <person name="Gill N."/>
            <person name="Kane N.C."/>
            <person name="Bowers J.E."/>
            <person name="Hubner S."/>
            <person name="Bellec A."/>
            <person name="Berard A."/>
            <person name="Berges H."/>
            <person name="Blanchet N."/>
            <person name="Boniface M.C."/>
            <person name="Brunel D."/>
            <person name="Catrice O."/>
            <person name="Chaidir N."/>
            <person name="Claudel C."/>
            <person name="Donnadieu C."/>
            <person name="Faraut T."/>
            <person name="Fievet G."/>
            <person name="Helmstetter N."/>
            <person name="King M."/>
            <person name="Knapp S.J."/>
            <person name="Lai Z."/>
            <person name="Le Paslier M.C."/>
            <person name="Lippi Y."/>
            <person name="Lorenzon L."/>
            <person name="Mandel J.R."/>
            <person name="Marage G."/>
            <person name="Marchand G."/>
            <person name="Marquand E."/>
            <person name="Bret-Mestries E."/>
            <person name="Morien E."/>
            <person name="Nambeesan S."/>
            <person name="Nguyen T."/>
            <person name="Pegot-Espagnet P."/>
            <person name="Pouilly N."/>
            <person name="Raftis F."/>
            <person name="Sallet E."/>
            <person name="Schiex T."/>
            <person name="Thomas J."/>
            <person name="Vandecasteele C."/>
            <person name="Vares D."/>
            <person name="Vear F."/>
            <person name="Vautrin S."/>
            <person name="Crespi M."/>
            <person name="Mangin B."/>
            <person name="Burke J.M."/>
            <person name="Salse J."/>
            <person name="Munos S."/>
            <person name="Vincourt P."/>
            <person name="Rieseberg L.H."/>
            <person name="Langlade N.B."/>
        </authorList>
    </citation>
    <scope>NUCLEOTIDE SEQUENCE</scope>
    <source>
        <tissue evidence="1">Leaves</tissue>
    </source>
</reference>
<dbReference type="AlphaFoldDB" id="A0A9K3HXU3"/>
<comment type="caution">
    <text evidence="1">The sequence shown here is derived from an EMBL/GenBank/DDBJ whole genome shotgun (WGS) entry which is preliminary data.</text>
</comment>
<dbReference type="Proteomes" id="UP000215914">
    <property type="component" value="Unassembled WGS sequence"/>
</dbReference>
<gene>
    <name evidence="1" type="ORF">HanXRQr2_Chr10g0437961</name>
</gene>
<evidence type="ECO:0000313" key="2">
    <source>
        <dbReference type="Proteomes" id="UP000215914"/>
    </source>
</evidence>
<proteinExistence type="predicted"/>
<name>A0A9K3HXU3_HELAN</name>
<protein>
    <submittedName>
        <fullName evidence="1">Uncharacterized protein</fullName>
    </submittedName>
</protein>
<dbReference type="Gramene" id="mRNA:HanXRQr2_Chr10g0437961">
    <property type="protein sequence ID" value="mRNA:HanXRQr2_Chr10g0437961"/>
    <property type="gene ID" value="HanXRQr2_Chr10g0437961"/>
</dbReference>